<dbReference type="GO" id="GO:0046872">
    <property type="term" value="F:metal ion binding"/>
    <property type="evidence" value="ECO:0007669"/>
    <property type="project" value="UniProtKB-KW"/>
</dbReference>
<evidence type="ECO:0000313" key="10">
    <source>
        <dbReference type="Proteomes" id="UP001054837"/>
    </source>
</evidence>
<keyword evidence="4" id="KW-0540">Nuclease</keyword>
<evidence type="ECO:0000256" key="1">
    <source>
        <dbReference type="ARBA" id="ARBA00000077"/>
    </source>
</evidence>
<evidence type="ECO:0000259" key="8">
    <source>
        <dbReference type="PROSITE" id="PS50879"/>
    </source>
</evidence>
<dbReference type="Proteomes" id="UP001054837">
    <property type="component" value="Unassembled WGS sequence"/>
</dbReference>
<dbReference type="SUPFAM" id="SSF53098">
    <property type="entry name" value="Ribonuclease H-like"/>
    <property type="match status" value="1"/>
</dbReference>
<dbReference type="InterPro" id="IPR012337">
    <property type="entry name" value="RNaseH-like_sf"/>
</dbReference>
<dbReference type="PROSITE" id="PS50879">
    <property type="entry name" value="RNASE_H_1"/>
    <property type="match status" value="1"/>
</dbReference>
<evidence type="ECO:0000256" key="5">
    <source>
        <dbReference type="ARBA" id="ARBA00022723"/>
    </source>
</evidence>
<comment type="caution">
    <text evidence="9">The sequence shown here is derived from an EMBL/GenBank/DDBJ whole genome shotgun (WGS) entry which is preliminary data.</text>
</comment>
<dbReference type="InterPro" id="IPR050092">
    <property type="entry name" value="RNase_H"/>
</dbReference>
<dbReference type="GO" id="GO:0003676">
    <property type="term" value="F:nucleic acid binding"/>
    <property type="evidence" value="ECO:0007669"/>
    <property type="project" value="InterPro"/>
</dbReference>
<dbReference type="EMBL" id="BPLQ01006972">
    <property type="protein sequence ID" value="GIY26811.1"/>
    <property type="molecule type" value="Genomic_DNA"/>
</dbReference>
<evidence type="ECO:0000256" key="4">
    <source>
        <dbReference type="ARBA" id="ARBA00022722"/>
    </source>
</evidence>
<dbReference type="GO" id="GO:0004523">
    <property type="term" value="F:RNA-DNA hybrid ribonuclease activity"/>
    <property type="evidence" value="ECO:0007669"/>
    <property type="project" value="UniProtKB-EC"/>
</dbReference>
<keyword evidence="5" id="KW-0479">Metal-binding</keyword>
<keyword evidence="7" id="KW-0378">Hydrolase</keyword>
<keyword evidence="10" id="KW-1185">Reference proteome</keyword>
<dbReference type="InterPro" id="IPR036397">
    <property type="entry name" value="RNaseH_sf"/>
</dbReference>
<evidence type="ECO:0000256" key="6">
    <source>
        <dbReference type="ARBA" id="ARBA00022759"/>
    </source>
</evidence>
<sequence length="248" mass="27684">MEEGCCIYTDGSKMNIRFGCAIVSLFNSIEQHHELGRFSDEATVFMAELKAIEAAINYATSNLISYAKIITDSRLVLQALNNPNNDYPPIRHLKSILTSSVTKFELIWTRSHIGVVGNELVDSYAKQATLKEDIDFHLNTTFNYIKKAAHSAIKIEWQQQWTNSVKGRSVHESCFGSTALGRLTDLCRGFVPGSFGMDDWGGAPFITFRMPPQRGVGRVISRLSAPSIFSLWKVLIAIQAINEIESAF</sequence>
<name>A0AAV4S174_9ARAC</name>
<comment type="catalytic activity">
    <reaction evidence="1">
        <text>Endonucleolytic cleavage to 5'-phosphomonoester.</text>
        <dbReference type="EC" id="3.1.26.4"/>
    </reaction>
</comment>
<gene>
    <name evidence="9" type="primary">AVEN_177985_1</name>
    <name evidence="9" type="ORF">CDAR_104131</name>
</gene>
<dbReference type="CDD" id="cd09276">
    <property type="entry name" value="Rnase_HI_RT_non_LTR"/>
    <property type="match status" value="1"/>
</dbReference>
<dbReference type="GO" id="GO:0043137">
    <property type="term" value="P:DNA replication, removal of RNA primer"/>
    <property type="evidence" value="ECO:0007669"/>
    <property type="project" value="TreeGrafter"/>
</dbReference>
<dbReference type="PANTHER" id="PTHR10642:SF26">
    <property type="entry name" value="RIBONUCLEASE H1"/>
    <property type="match status" value="1"/>
</dbReference>
<evidence type="ECO:0000313" key="9">
    <source>
        <dbReference type="EMBL" id="GIY26811.1"/>
    </source>
</evidence>
<evidence type="ECO:0000256" key="7">
    <source>
        <dbReference type="ARBA" id="ARBA00022801"/>
    </source>
</evidence>
<accession>A0AAV4S174</accession>
<dbReference type="PANTHER" id="PTHR10642">
    <property type="entry name" value="RIBONUCLEASE H1"/>
    <property type="match status" value="1"/>
</dbReference>
<dbReference type="AlphaFoldDB" id="A0AAV4S174"/>
<protein>
    <recommendedName>
        <fullName evidence="3">ribonuclease H</fullName>
        <ecNumber evidence="3">3.1.26.4</ecNumber>
    </recommendedName>
</protein>
<evidence type="ECO:0000256" key="3">
    <source>
        <dbReference type="ARBA" id="ARBA00012180"/>
    </source>
</evidence>
<dbReference type="Gene3D" id="3.30.420.10">
    <property type="entry name" value="Ribonuclease H-like superfamily/Ribonuclease H"/>
    <property type="match status" value="1"/>
</dbReference>
<proteinExistence type="inferred from homology"/>
<dbReference type="EC" id="3.1.26.4" evidence="3"/>
<feature type="domain" description="RNase H type-1" evidence="8">
    <location>
        <begin position="1"/>
        <end position="130"/>
    </location>
</feature>
<organism evidence="9 10">
    <name type="scientific">Caerostris darwini</name>
    <dbReference type="NCBI Taxonomy" id="1538125"/>
    <lineage>
        <taxon>Eukaryota</taxon>
        <taxon>Metazoa</taxon>
        <taxon>Ecdysozoa</taxon>
        <taxon>Arthropoda</taxon>
        <taxon>Chelicerata</taxon>
        <taxon>Arachnida</taxon>
        <taxon>Araneae</taxon>
        <taxon>Araneomorphae</taxon>
        <taxon>Entelegynae</taxon>
        <taxon>Araneoidea</taxon>
        <taxon>Araneidae</taxon>
        <taxon>Caerostris</taxon>
    </lineage>
</organism>
<evidence type="ECO:0000256" key="2">
    <source>
        <dbReference type="ARBA" id="ARBA00005300"/>
    </source>
</evidence>
<dbReference type="InterPro" id="IPR002156">
    <property type="entry name" value="RNaseH_domain"/>
</dbReference>
<comment type="similarity">
    <text evidence="2">Belongs to the RNase H family.</text>
</comment>
<reference evidence="9 10" key="1">
    <citation type="submission" date="2021-06" db="EMBL/GenBank/DDBJ databases">
        <title>Caerostris darwini draft genome.</title>
        <authorList>
            <person name="Kono N."/>
            <person name="Arakawa K."/>
        </authorList>
    </citation>
    <scope>NUCLEOTIDE SEQUENCE [LARGE SCALE GENOMIC DNA]</scope>
</reference>
<keyword evidence="6" id="KW-0255">Endonuclease</keyword>
<dbReference type="Pfam" id="PF00075">
    <property type="entry name" value="RNase_H"/>
    <property type="match status" value="1"/>
</dbReference>